<dbReference type="InterPro" id="IPR002067">
    <property type="entry name" value="MCP"/>
</dbReference>
<dbReference type="PRINTS" id="PR00927">
    <property type="entry name" value="ADPTRNSLCASE"/>
</dbReference>
<evidence type="ECO:0000256" key="19">
    <source>
        <dbReference type="PROSITE-ProRule" id="PRU00282"/>
    </source>
</evidence>
<keyword evidence="22" id="KW-1185">Reference proteome</keyword>
<dbReference type="InterPro" id="IPR023395">
    <property type="entry name" value="MCP_dom_sf"/>
</dbReference>
<keyword evidence="7" id="KW-0677">Repeat</keyword>
<dbReference type="Proteomes" id="UP001175271">
    <property type="component" value="Unassembled WGS sequence"/>
</dbReference>
<evidence type="ECO:0000256" key="18">
    <source>
        <dbReference type="ARBA" id="ARBA00042665"/>
    </source>
</evidence>
<comment type="catalytic activity">
    <reaction evidence="14">
        <text>ADP(in) + ATP(out) = ADP(out) + ATP(in)</text>
        <dbReference type="Rhea" id="RHEA:34999"/>
        <dbReference type="ChEBI" id="CHEBI:30616"/>
        <dbReference type="ChEBI" id="CHEBI:456216"/>
    </reaction>
</comment>
<keyword evidence="9" id="KW-0702">S-nitrosylation</keyword>
<dbReference type="AlphaFoldDB" id="A0AA39HF56"/>
<comment type="similarity">
    <text evidence="2">Belongs to the mitochondrial carrier (TC 2.A.29) family.</text>
</comment>
<dbReference type="GO" id="GO:0005743">
    <property type="term" value="C:mitochondrial inner membrane"/>
    <property type="evidence" value="ECO:0007669"/>
    <property type="project" value="UniProtKB-SubCell"/>
</dbReference>
<dbReference type="GO" id="GO:1990544">
    <property type="term" value="P:mitochondrial ATP transmembrane transport"/>
    <property type="evidence" value="ECO:0007669"/>
    <property type="project" value="InterPro"/>
</dbReference>
<feature type="repeat" description="Solcar" evidence="19">
    <location>
        <begin position="16"/>
        <end position="108"/>
    </location>
</feature>
<evidence type="ECO:0000256" key="13">
    <source>
        <dbReference type="ARBA" id="ARBA00023136"/>
    </source>
</evidence>
<keyword evidence="13 19" id="KW-0472">Membrane</keyword>
<evidence type="ECO:0000256" key="2">
    <source>
        <dbReference type="ARBA" id="ARBA00006375"/>
    </source>
</evidence>
<evidence type="ECO:0000313" key="21">
    <source>
        <dbReference type="EMBL" id="KAK0404723.1"/>
    </source>
</evidence>
<reference evidence="21" key="1">
    <citation type="submission" date="2023-06" db="EMBL/GenBank/DDBJ databases">
        <title>Genomic analysis of the entomopathogenic nematode Steinernema hermaphroditum.</title>
        <authorList>
            <person name="Schwarz E.M."/>
            <person name="Heppert J.K."/>
            <person name="Baniya A."/>
            <person name="Schwartz H.T."/>
            <person name="Tan C.-H."/>
            <person name="Antoshechkin I."/>
            <person name="Sternberg P.W."/>
            <person name="Goodrich-Blair H."/>
            <person name="Dillman A.R."/>
        </authorList>
    </citation>
    <scope>NUCLEOTIDE SEQUENCE</scope>
    <source>
        <strain evidence="21">PS9179</strain>
        <tissue evidence="21">Whole animal</tissue>
    </source>
</reference>
<evidence type="ECO:0000256" key="6">
    <source>
        <dbReference type="ARBA" id="ARBA00022692"/>
    </source>
</evidence>
<dbReference type="GO" id="GO:0140021">
    <property type="term" value="P:mitochondrial ADP transmembrane transport"/>
    <property type="evidence" value="ECO:0007669"/>
    <property type="project" value="InterPro"/>
</dbReference>
<evidence type="ECO:0000256" key="8">
    <source>
        <dbReference type="ARBA" id="ARBA00022792"/>
    </source>
</evidence>
<dbReference type="Gene3D" id="1.50.40.10">
    <property type="entry name" value="Mitochondrial carrier domain"/>
    <property type="match status" value="2"/>
</dbReference>
<evidence type="ECO:0000256" key="10">
    <source>
        <dbReference type="ARBA" id="ARBA00022989"/>
    </source>
</evidence>
<dbReference type="PANTHER" id="PTHR45635:SF32">
    <property type="entry name" value="ADP_ATP TRANSLOCASE 1"/>
    <property type="match status" value="1"/>
</dbReference>
<evidence type="ECO:0000256" key="3">
    <source>
        <dbReference type="ARBA" id="ARBA00022448"/>
    </source>
</evidence>
<keyword evidence="8" id="KW-0999">Mitochondrion inner membrane</keyword>
<dbReference type="PANTHER" id="PTHR45635">
    <property type="entry name" value="ADP,ATP CARRIER PROTEIN 1-RELATED-RELATED"/>
    <property type="match status" value="1"/>
</dbReference>
<comment type="subcellular location">
    <subcellularLocation>
        <location evidence="1">Mitochondrion inner membrane</location>
        <topology evidence="1">Multi-pass membrane protein</topology>
    </subcellularLocation>
</comment>
<evidence type="ECO:0000256" key="15">
    <source>
        <dbReference type="ARBA" id="ARBA00040862"/>
    </source>
</evidence>
<feature type="transmembrane region" description="Helical" evidence="20">
    <location>
        <begin position="574"/>
        <end position="596"/>
    </location>
</feature>
<feature type="repeat" description="Solcar" evidence="19">
    <location>
        <begin position="519"/>
        <end position="602"/>
    </location>
</feature>
<feature type="repeat" description="Solcar" evidence="19">
    <location>
        <begin position="313"/>
        <end position="405"/>
    </location>
</feature>
<evidence type="ECO:0000256" key="9">
    <source>
        <dbReference type="ARBA" id="ARBA00022799"/>
    </source>
</evidence>
<dbReference type="Pfam" id="PF00153">
    <property type="entry name" value="Mito_carr"/>
    <property type="match status" value="6"/>
</dbReference>
<feature type="transmembrane region" description="Helical" evidence="20">
    <location>
        <begin position="181"/>
        <end position="200"/>
    </location>
</feature>
<dbReference type="GO" id="GO:0005471">
    <property type="term" value="F:ATP:ADP antiporter activity"/>
    <property type="evidence" value="ECO:0007669"/>
    <property type="project" value="InterPro"/>
</dbReference>
<evidence type="ECO:0000313" key="22">
    <source>
        <dbReference type="Proteomes" id="UP001175271"/>
    </source>
</evidence>
<evidence type="ECO:0000256" key="14">
    <source>
        <dbReference type="ARBA" id="ARBA00024537"/>
    </source>
</evidence>
<evidence type="ECO:0000256" key="20">
    <source>
        <dbReference type="SAM" id="Phobius"/>
    </source>
</evidence>
<feature type="repeat" description="Solcar" evidence="19">
    <location>
        <begin position="219"/>
        <end position="306"/>
    </location>
</feature>
<feature type="transmembrane region" description="Helical" evidence="20">
    <location>
        <begin position="220"/>
        <end position="242"/>
    </location>
</feature>
<dbReference type="InterPro" id="IPR002113">
    <property type="entry name" value="ADT_euk_type"/>
</dbReference>
<dbReference type="InterPro" id="IPR018108">
    <property type="entry name" value="MCP_transmembrane"/>
</dbReference>
<keyword evidence="3" id="KW-0813">Transport</keyword>
<organism evidence="21 22">
    <name type="scientific">Steinernema hermaphroditum</name>
    <dbReference type="NCBI Taxonomy" id="289476"/>
    <lineage>
        <taxon>Eukaryota</taxon>
        <taxon>Metazoa</taxon>
        <taxon>Ecdysozoa</taxon>
        <taxon>Nematoda</taxon>
        <taxon>Chromadorea</taxon>
        <taxon>Rhabditida</taxon>
        <taxon>Tylenchina</taxon>
        <taxon>Panagrolaimomorpha</taxon>
        <taxon>Strongyloidoidea</taxon>
        <taxon>Steinernematidae</taxon>
        <taxon>Steinernema</taxon>
    </lineage>
</organism>
<keyword evidence="5" id="KW-0597">Phosphoprotein</keyword>
<name>A0AA39HF56_9BILA</name>
<comment type="caution">
    <text evidence="21">The sequence shown here is derived from an EMBL/GenBank/DDBJ whole genome shotgun (WGS) entry which is preliminary data.</text>
</comment>
<evidence type="ECO:0000256" key="16">
    <source>
        <dbReference type="ARBA" id="ARBA00042357"/>
    </source>
</evidence>
<protein>
    <recommendedName>
        <fullName evidence="15">ADP/ATP translocase 1</fullName>
    </recommendedName>
    <alternativeName>
        <fullName evidence="17">ADP,ATP carrier protein 1</fullName>
    </alternativeName>
    <alternativeName>
        <fullName evidence="18">Adenine nucleotide translocator 1</fullName>
    </alternativeName>
    <alternativeName>
        <fullName evidence="16">Solute carrier family 25 member 4</fullName>
    </alternativeName>
</protein>
<sequence length="603" mass="67276">MDEEYEFPMPGMNDAVKFGKDFLAGATAAVVAKTVVAPVERIKLILQLQSAQTTIKAEKRYKGVVDCFVRVPREQGFFSFWRGNLVNIYRSCGQESLGFAFKDFFKIWCLDGVNHNHNYWHFLAGNLAAGGASGAATYCFVYPLDFVRTRLAIDMGRGESREFNGIFDCVRKIVRHDGVFGLYRGFFPSLQYIFLYRGAYYGLFDGTKVLITRSGSDHIGFGYAFLLGQVVTFVAGMISYPLDTVRRRQMMQAGKKEILYRGSWDCTKKIFLNEGPRAFFNGAMVNAIRGTGAALVLAMYNEFAKSPICNLIHPNGRHFLAGATAAAVAKTVMAPTERVKIILQLQSVQSTITAEKRYNGILDCFVRVPREQGILSFWRGNGVNIVRACSQESLSFAFKDLFKIWFLHGVDHKEQYSRFLAGNVVGGGLSGVVTYCIIYPLDFIRTRLAIDMGKGASREFSGFVDCSRKIVKTDGIVGLYRGFSPSLQYIFIFRSVYFGLFDSGKVLLAKDGEHIGLGKAFCLAQAVSFSAGMTSYPLDTVRRRLMMQAGKKDVLYRGTLDCAMKIWRNEGGRAFFNGALMNAIRGFGGALILSVYTQLARYM</sequence>
<dbReference type="PRINTS" id="PR00926">
    <property type="entry name" value="MITOCARRIER"/>
</dbReference>
<dbReference type="SUPFAM" id="SSF103506">
    <property type="entry name" value="Mitochondrial carrier"/>
    <property type="match status" value="2"/>
</dbReference>
<feature type="repeat" description="Solcar" evidence="19">
    <location>
        <begin position="121"/>
        <end position="210"/>
    </location>
</feature>
<accession>A0AA39HF56</accession>
<evidence type="ECO:0000256" key="11">
    <source>
        <dbReference type="ARBA" id="ARBA00022990"/>
    </source>
</evidence>
<evidence type="ECO:0000256" key="17">
    <source>
        <dbReference type="ARBA" id="ARBA00042360"/>
    </source>
</evidence>
<keyword evidence="12" id="KW-0496">Mitochondrion</keyword>
<feature type="repeat" description="Solcar" evidence="19">
    <location>
        <begin position="418"/>
        <end position="507"/>
    </location>
</feature>
<dbReference type="GO" id="GO:1901029">
    <property type="term" value="P:negative regulation of mitochondrial outer membrane permeabilization involved in apoptotic signaling pathway"/>
    <property type="evidence" value="ECO:0007669"/>
    <property type="project" value="TreeGrafter"/>
</dbReference>
<evidence type="ECO:0000256" key="7">
    <source>
        <dbReference type="ARBA" id="ARBA00022737"/>
    </source>
</evidence>
<keyword evidence="10 20" id="KW-1133">Transmembrane helix</keyword>
<keyword evidence="11" id="KW-0007">Acetylation</keyword>
<proteinExistence type="inferred from homology"/>
<keyword evidence="4" id="KW-0488">Methylation</keyword>
<dbReference type="PROSITE" id="PS50920">
    <property type="entry name" value="SOLCAR"/>
    <property type="match status" value="6"/>
</dbReference>
<evidence type="ECO:0000256" key="1">
    <source>
        <dbReference type="ARBA" id="ARBA00004448"/>
    </source>
</evidence>
<evidence type="ECO:0000256" key="4">
    <source>
        <dbReference type="ARBA" id="ARBA00022481"/>
    </source>
</evidence>
<gene>
    <name evidence="21" type="ORF">QR680_017598</name>
</gene>
<dbReference type="EMBL" id="JAUCMV010000004">
    <property type="protein sequence ID" value="KAK0404723.1"/>
    <property type="molecule type" value="Genomic_DNA"/>
</dbReference>
<evidence type="ECO:0000256" key="5">
    <source>
        <dbReference type="ARBA" id="ARBA00022553"/>
    </source>
</evidence>
<keyword evidence="6 19" id="KW-0812">Transmembrane</keyword>
<evidence type="ECO:0000256" key="12">
    <source>
        <dbReference type="ARBA" id="ARBA00023128"/>
    </source>
</evidence>